<evidence type="ECO:0000259" key="2">
    <source>
        <dbReference type="Pfam" id="PF01248"/>
    </source>
</evidence>
<name>A0A220T272_AMBMU</name>
<feature type="domain" description="Ribosomal protein eL8/eL30/eS12/Gadd45" evidence="2">
    <location>
        <begin position="393"/>
        <end position="481"/>
    </location>
</feature>
<dbReference type="InterPro" id="IPR029064">
    <property type="entry name" value="Ribosomal_eL30-like_sf"/>
</dbReference>
<dbReference type="AlphaFoldDB" id="A0A220T272"/>
<feature type="compositionally biased region" description="Acidic residues" evidence="1">
    <location>
        <begin position="552"/>
        <end position="561"/>
    </location>
</feature>
<organism evidence="3">
    <name type="scientific">Amblyomma maculatum</name>
    <name type="common">Gulf Coast tick</name>
    <dbReference type="NCBI Taxonomy" id="34609"/>
    <lineage>
        <taxon>Eukaryota</taxon>
        <taxon>Metazoa</taxon>
        <taxon>Ecdysozoa</taxon>
        <taxon>Arthropoda</taxon>
        <taxon>Chelicerata</taxon>
        <taxon>Arachnida</taxon>
        <taxon>Acari</taxon>
        <taxon>Parasitiformes</taxon>
        <taxon>Ixodida</taxon>
        <taxon>Ixodoidea</taxon>
        <taxon>Ixodidae</taxon>
        <taxon>Amblyomminae</taxon>
        <taxon>Amblyomma</taxon>
    </lineage>
</organism>
<dbReference type="EMBL" id="MF115980">
    <property type="protein sequence ID" value="ASK40404.1"/>
    <property type="molecule type" value="mRNA"/>
</dbReference>
<dbReference type="GO" id="GO:0043021">
    <property type="term" value="F:ribonucleoprotein complex binding"/>
    <property type="evidence" value="ECO:0007669"/>
    <property type="project" value="TreeGrafter"/>
</dbReference>
<feature type="region of interest" description="Disordered" evidence="1">
    <location>
        <begin position="1"/>
        <end position="272"/>
    </location>
</feature>
<dbReference type="PANTHER" id="PTHR13284">
    <property type="entry name" value="GH01354P"/>
    <property type="match status" value="1"/>
</dbReference>
<feature type="compositionally biased region" description="Basic and acidic residues" evidence="1">
    <location>
        <begin position="143"/>
        <end position="163"/>
    </location>
</feature>
<proteinExistence type="evidence at transcript level"/>
<accession>A0A220T272</accession>
<dbReference type="SUPFAM" id="SSF55315">
    <property type="entry name" value="L30e-like"/>
    <property type="match status" value="1"/>
</dbReference>
<reference evidence="3" key="1">
    <citation type="journal article" date="2017" name="Insect Biochem. Mol. Biol.">
        <title>Amblyomma maculatum SECIS binding protein 2 and putative selenoprotein P are indispensable for pathogen replication and tick fecundity.</title>
        <authorList>
            <person name="Budachetri K."/>
            <person name="Crispell G."/>
            <person name="Karim S."/>
        </authorList>
    </citation>
    <scope>NUCLEOTIDE SEQUENCE</scope>
    <source>
        <tissue evidence="3">Salivary gland</tissue>
    </source>
</reference>
<dbReference type="PANTHER" id="PTHR13284:SF4">
    <property type="entry name" value="C2H2-TYPE DOMAIN-CONTAINING PROTEIN"/>
    <property type="match status" value="1"/>
</dbReference>
<dbReference type="Gene3D" id="3.30.1330.30">
    <property type="match status" value="1"/>
</dbReference>
<sequence>MALPSFDGGAEKHQFEAPEKDVKSEPRHEVETTTAANGSRVGTGRTPHQNGVRVSAARGRRETRHSSLLRGVLRGDSSRQQQGSRGGRKESDAACNGPAREEEEEGSAMREGSAKRKSWNSAGSPAREKDPKDEYPPLGSDPDGCREQTPEARIAKHDAKDAVAKTGDNIPKQQQQSSLREKGSKPSGLVKPLASTNGGSGAAPKHKTAISMAIADIMVPKQRQPKKLKEKENLLERSIKKPEVKQRLVANRLDSSAPSKKRGKERETPARKKLSVMKKIVLREREERRQRQEKLRLASAARHSLLNSATPEVVVELDQSSVPESGDIEEGGPVTQPSLPETPVDSQKRQLHSTRFRDYCDHVLTPEINMTVKTLLTDLVFFQDRLYQKDPIKARSKRRLVYGLKEVRKYLLLNKLKCIIFAPDIEEVRAEGGLDHSLSAIIEYARAHFVPTVFALRRRLLGKLTRKNVAVSCIGIFDYSAREVQFKQLLELVNVARKTYVALKEALAGSGSTAGGTGLGKDGKESEMSSAPLENSAQHSAALDDGWVTTNEESDSEDLEDPLVVAKAKTSANADKVAQFLALSLRAVSHES</sequence>
<protein>
    <recommendedName>
        <fullName evidence="2">Ribosomal protein eL8/eL30/eS12/Gadd45 domain-containing protein</fullName>
    </recommendedName>
</protein>
<dbReference type="GO" id="GO:0003730">
    <property type="term" value="F:mRNA 3'-UTR binding"/>
    <property type="evidence" value="ECO:0007669"/>
    <property type="project" value="TreeGrafter"/>
</dbReference>
<dbReference type="Pfam" id="PF01248">
    <property type="entry name" value="Ribosomal_L7Ae"/>
    <property type="match status" value="1"/>
</dbReference>
<evidence type="ECO:0000313" key="3">
    <source>
        <dbReference type="EMBL" id="ASK40404.1"/>
    </source>
</evidence>
<dbReference type="GO" id="GO:0001514">
    <property type="term" value="P:selenocysteine incorporation"/>
    <property type="evidence" value="ECO:0007669"/>
    <property type="project" value="UniProtKB-ARBA"/>
</dbReference>
<evidence type="ECO:0000256" key="1">
    <source>
        <dbReference type="SAM" id="MobiDB-lite"/>
    </source>
</evidence>
<feature type="compositionally biased region" description="Polar residues" evidence="1">
    <location>
        <begin position="528"/>
        <end position="539"/>
    </location>
</feature>
<dbReference type="FunFam" id="3.30.1330.30:FF:000004">
    <property type="entry name" value="selenocysteine insertion sequence-binding protein 2"/>
    <property type="match status" value="1"/>
</dbReference>
<dbReference type="InterPro" id="IPR004038">
    <property type="entry name" value="Ribosomal_eL8/eL30/eS12/Gad45"/>
</dbReference>
<dbReference type="InterPro" id="IPR040051">
    <property type="entry name" value="SECISBP2"/>
</dbReference>
<dbReference type="GO" id="GO:0005739">
    <property type="term" value="C:mitochondrion"/>
    <property type="evidence" value="ECO:0007669"/>
    <property type="project" value="TreeGrafter"/>
</dbReference>
<dbReference type="GO" id="GO:0035368">
    <property type="term" value="F:selenocysteine insertion sequence binding"/>
    <property type="evidence" value="ECO:0007669"/>
    <property type="project" value="InterPro"/>
</dbReference>
<feature type="compositionally biased region" description="Basic and acidic residues" evidence="1">
    <location>
        <begin position="9"/>
        <end position="31"/>
    </location>
</feature>
<feature type="region of interest" description="Disordered" evidence="1">
    <location>
        <begin position="323"/>
        <end position="350"/>
    </location>
</feature>
<feature type="compositionally biased region" description="Basic and acidic residues" evidence="1">
    <location>
        <begin position="227"/>
        <end position="246"/>
    </location>
</feature>
<dbReference type="GO" id="GO:1990904">
    <property type="term" value="C:ribonucleoprotein complex"/>
    <property type="evidence" value="ECO:0007669"/>
    <property type="project" value="TreeGrafter"/>
</dbReference>
<feature type="region of interest" description="Disordered" evidence="1">
    <location>
        <begin position="509"/>
        <end position="561"/>
    </location>
</feature>
<feature type="compositionally biased region" description="Basic and acidic residues" evidence="1">
    <location>
        <begin position="126"/>
        <end position="135"/>
    </location>
</feature>